<feature type="region of interest" description="Disordered" evidence="17">
    <location>
        <begin position="1"/>
        <end position="42"/>
    </location>
</feature>
<feature type="region of interest" description="Disordered" evidence="17">
    <location>
        <begin position="1342"/>
        <end position="1372"/>
    </location>
</feature>
<dbReference type="GO" id="GO:0016887">
    <property type="term" value="F:ATP hydrolysis activity"/>
    <property type="evidence" value="ECO:0007669"/>
    <property type="project" value="InterPro"/>
</dbReference>
<keyword evidence="8" id="KW-0378">Hydrolase</keyword>
<feature type="domain" description="Helicase ATP-binding" evidence="18">
    <location>
        <begin position="662"/>
        <end position="830"/>
    </location>
</feature>
<dbReference type="InterPro" id="IPR027417">
    <property type="entry name" value="P-loop_NTPase"/>
</dbReference>
<dbReference type="Gene3D" id="3.40.50.10810">
    <property type="entry name" value="Tandem AAA-ATPase domain"/>
    <property type="match status" value="1"/>
</dbReference>
<dbReference type="PANTHER" id="PTHR45797">
    <property type="entry name" value="RAD54-LIKE"/>
    <property type="match status" value="1"/>
</dbReference>
<evidence type="ECO:0000256" key="2">
    <source>
        <dbReference type="ARBA" id="ARBA00004574"/>
    </source>
</evidence>
<comment type="subcellular location">
    <subcellularLocation>
        <location evidence="2">Chromosome</location>
        <location evidence="2">Telomere</location>
    </subcellularLocation>
    <subcellularLocation>
        <location evidence="1">Nucleus</location>
    </subcellularLocation>
</comment>
<protein>
    <recommendedName>
        <fullName evidence="15">ATP-dependent helicase ATRX</fullName>
    </recommendedName>
</protein>
<dbReference type="PROSITE" id="PS51192">
    <property type="entry name" value="HELICASE_ATP_BIND_1"/>
    <property type="match status" value="1"/>
</dbReference>
<dbReference type="GO" id="GO:0003677">
    <property type="term" value="F:DNA binding"/>
    <property type="evidence" value="ECO:0007669"/>
    <property type="project" value="UniProtKB-KW"/>
</dbReference>
<dbReference type="InterPro" id="IPR038718">
    <property type="entry name" value="SNF2-like_sf"/>
</dbReference>
<accession>A0AAW0K8E0</accession>
<reference evidence="21 22" key="1">
    <citation type="journal article" date="2018" name="Sci. Data">
        <title>The draft genome sequence of cork oak.</title>
        <authorList>
            <person name="Ramos A.M."/>
            <person name="Usie A."/>
            <person name="Barbosa P."/>
            <person name="Barros P.M."/>
            <person name="Capote T."/>
            <person name="Chaves I."/>
            <person name="Simoes F."/>
            <person name="Abreu I."/>
            <person name="Carrasquinho I."/>
            <person name="Faro C."/>
            <person name="Guimaraes J.B."/>
            <person name="Mendonca D."/>
            <person name="Nobrega F."/>
            <person name="Rodrigues L."/>
            <person name="Saibo N.J.M."/>
            <person name="Varela M.C."/>
            <person name="Egas C."/>
            <person name="Matos J."/>
            <person name="Miguel C.M."/>
            <person name="Oliveira M.M."/>
            <person name="Ricardo C.P."/>
            <person name="Goncalves S."/>
        </authorList>
    </citation>
    <scope>NUCLEOTIDE SEQUENCE [LARGE SCALE GENOMIC DNA]</scope>
    <source>
        <strain evidence="22">cv. HL8</strain>
    </source>
</reference>
<evidence type="ECO:0000313" key="22">
    <source>
        <dbReference type="Proteomes" id="UP000237347"/>
    </source>
</evidence>
<comment type="similarity">
    <text evidence="3">Belongs to the SNF2/RAD54 helicase family.</text>
</comment>
<gene>
    <name evidence="21" type="primary">ATRX_2</name>
    <name evidence="21" type="ORF">CFP56_024061</name>
</gene>
<feature type="compositionally biased region" description="Acidic residues" evidence="17">
    <location>
        <begin position="1"/>
        <end position="12"/>
    </location>
</feature>
<evidence type="ECO:0000256" key="10">
    <source>
        <dbReference type="ARBA" id="ARBA00022833"/>
    </source>
</evidence>
<evidence type="ECO:0000256" key="1">
    <source>
        <dbReference type="ARBA" id="ARBA00004123"/>
    </source>
</evidence>
<dbReference type="SUPFAM" id="SSF52540">
    <property type="entry name" value="P-loop containing nucleoside triphosphate hydrolases"/>
    <property type="match status" value="2"/>
</dbReference>
<dbReference type="InterPro" id="IPR044574">
    <property type="entry name" value="ARIP4-like"/>
</dbReference>
<proteinExistence type="inferred from homology"/>
<evidence type="ECO:0000259" key="20">
    <source>
        <dbReference type="PROSITE" id="PS51533"/>
    </source>
</evidence>
<feature type="domain" description="PHD-type" evidence="20">
    <location>
        <begin position="429"/>
        <end position="559"/>
    </location>
</feature>
<dbReference type="InterPro" id="IPR049730">
    <property type="entry name" value="SNF2/RAD54-like_C"/>
</dbReference>
<evidence type="ECO:0000256" key="9">
    <source>
        <dbReference type="ARBA" id="ARBA00022806"/>
    </source>
</evidence>
<evidence type="ECO:0000256" key="14">
    <source>
        <dbReference type="ARBA" id="ARBA00023242"/>
    </source>
</evidence>
<feature type="compositionally biased region" description="Polar residues" evidence="17">
    <location>
        <begin position="295"/>
        <end position="310"/>
    </location>
</feature>
<dbReference type="InterPro" id="IPR000330">
    <property type="entry name" value="SNF2_N"/>
</dbReference>
<feature type="compositionally biased region" description="Polar residues" evidence="17">
    <location>
        <begin position="406"/>
        <end position="415"/>
    </location>
</feature>
<dbReference type="CDD" id="cd18793">
    <property type="entry name" value="SF2_C_SNF"/>
    <property type="match status" value="1"/>
</dbReference>
<feature type="region of interest" description="Disordered" evidence="17">
    <location>
        <begin position="341"/>
        <end position="431"/>
    </location>
</feature>
<name>A0AAW0K8E0_QUESU</name>
<feature type="coiled-coil region" evidence="16">
    <location>
        <begin position="50"/>
        <end position="84"/>
    </location>
</feature>
<dbReference type="GO" id="GO:0008270">
    <property type="term" value="F:zinc ion binding"/>
    <property type="evidence" value="ECO:0007669"/>
    <property type="project" value="UniProtKB-KW"/>
</dbReference>
<keyword evidence="12" id="KW-0779">Telomere</keyword>
<dbReference type="EMBL" id="PKMF04000381">
    <property type="protein sequence ID" value="KAK7834806.1"/>
    <property type="molecule type" value="Genomic_DNA"/>
</dbReference>
<evidence type="ECO:0000256" key="17">
    <source>
        <dbReference type="SAM" id="MobiDB-lite"/>
    </source>
</evidence>
<comment type="caution">
    <text evidence="21">The sequence shown here is derived from an EMBL/GenBank/DDBJ whole genome shotgun (WGS) entry which is preliminary data.</text>
</comment>
<dbReference type="SMART" id="SM00487">
    <property type="entry name" value="DEXDc"/>
    <property type="match status" value="1"/>
</dbReference>
<dbReference type="SMART" id="SM00490">
    <property type="entry name" value="HELICc"/>
    <property type="match status" value="1"/>
</dbReference>
<keyword evidence="7" id="KW-0863">Zinc-finger</keyword>
<feature type="compositionally biased region" description="Basic and acidic residues" evidence="17">
    <location>
        <begin position="1342"/>
        <end position="1355"/>
    </location>
</feature>
<dbReference type="GO" id="GO:0005634">
    <property type="term" value="C:nucleus"/>
    <property type="evidence" value="ECO:0007669"/>
    <property type="project" value="UniProtKB-SubCell"/>
</dbReference>
<feature type="domain" description="Helicase C-terminal" evidence="19">
    <location>
        <begin position="1068"/>
        <end position="1236"/>
    </location>
</feature>
<dbReference type="PROSITE" id="PS51533">
    <property type="entry name" value="ADD"/>
    <property type="match status" value="1"/>
</dbReference>
<dbReference type="PROSITE" id="PS51194">
    <property type="entry name" value="HELICASE_CTER"/>
    <property type="match status" value="1"/>
</dbReference>
<evidence type="ECO:0000313" key="21">
    <source>
        <dbReference type="EMBL" id="KAK7834806.1"/>
    </source>
</evidence>
<evidence type="ECO:0000256" key="7">
    <source>
        <dbReference type="ARBA" id="ARBA00022771"/>
    </source>
</evidence>
<keyword evidence="14" id="KW-0539">Nucleus</keyword>
<feature type="region of interest" description="Disordered" evidence="17">
    <location>
        <begin position="295"/>
        <end position="318"/>
    </location>
</feature>
<keyword evidence="4" id="KW-0158">Chromosome</keyword>
<dbReference type="GO" id="GO:0000781">
    <property type="term" value="C:chromosome, telomeric region"/>
    <property type="evidence" value="ECO:0007669"/>
    <property type="project" value="UniProtKB-SubCell"/>
</dbReference>
<feature type="compositionally biased region" description="Acidic residues" evidence="17">
    <location>
        <begin position="22"/>
        <end position="31"/>
    </location>
</feature>
<dbReference type="Proteomes" id="UP000237347">
    <property type="component" value="Unassembled WGS sequence"/>
</dbReference>
<dbReference type="GO" id="GO:0004386">
    <property type="term" value="F:helicase activity"/>
    <property type="evidence" value="ECO:0007669"/>
    <property type="project" value="UniProtKB-KW"/>
</dbReference>
<dbReference type="CDD" id="cd11726">
    <property type="entry name" value="ADDz_ATRX"/>
    <property type="match status" value="1"/>
</dbReference>
<dbReference type="Pfam" id="PF00176">
    <property type="entry name" value="SNF2-rel_dom"/>
    <property type="match status" value="1"/>
</dbReference>
<evidence type="ECO:0000259" key="19">
    <source>
        <dbReference type="PROSITE" id="PS51194"/>
    </source>
</evidence>
<dbReference type="GO" id="GO:0005524">
    <property type="term" value="F:ATP binding"/>
    <property type="evidence" value="ECO:0007669"/>
    <property type="project" value="UniProtKB-KW"/>
</dbReference>
<keyword evidence="5" id="KW-0479">Metal-binding</keyword>
<evidence type="ECO:0000259" key="18">
    <source>
        <dbReference type="PROSITE" id="PS51192"/>
    </source>
</evidence>
<evidence type="ECO:0000256" key="15">
    <source>
        <dbReference type="ARBA" id="ARBA00031106"/>
    </source>
</evidence>
<keyword evidence="13" id="KW-0238">DNA-binding</keyword>
<dbReference type="InterPro" id="IPR001650">
    <property type="entry name" value="Helicase_C-like"/>
</dbReference>
<feature type="compositionally biased region" description="Basic and acidic residues" evidence="17">
    <location>
        <begin position="373"/>
        <end position="386"/>
    </location>
</feature>
<keyword evidence="10" id="KW-0862">Zinc</keyword>
<evidence type="ECO:0000256" key="16">
    <source>
        <dbReference type="SAM" id="Coils"/>
    </source>
</evidence>
<keyword evidence="9" id="KW-0347">Helicase</keyword>
<evidence type="ECO:0000256" key="11">
    <source>
        <dbReference type="ARBA" id="ARBA00022840"/>
    </source>
</evidence>
<keyword evidence="11" id="KW-0067">ATP-binding</keyword>
<sequence length="1424" mass="161320">MEEKPEEADDVESTSSDSFIDGLEDGLEDDGPSTSGQDEGMRLELETAVADEMSTLIEEWETVLDELETESAHLLEQLDGAGIELPSLYKLIESQAPNGCSTEAWKKRVHWVGSQTTSEVTESVVDAENFLQIHRPVRRRHGKLLEEGASGFLQKKLAVDGSKEAVTENPEVDWSSLNKIFSDDVSVDDTAFGSKNWASVYLASTPQQAAVEEIDDIDGSFNDPFVAAAIANEKELDLSEEQKKNFRKVKEEDDANVDLKLQIHLKRRRHRQRRKQEVSQKFVSAVDQVIESNLDKSSSWVDNSNPVSNEKNCEDGNGLPNNHNEVACQNVQTDMLDASETCNDLDNKGLMNNAPSLSEPALPDHTGPRGSKRPNEIEELKVDNKKSRTVIIDSDDETHSVKENSHPNATNLDPDSNSKENIGEPGADSIPLQSQNEKFDCTACSKLAVEVHQHPLLKVIICRDCKSLMEYKMQMKDSDCAECYCGWCGGGSDLVSCKKCRTLFCTTCIKRNIGAECLSEIQTLGWKCCCCRPSLLQRLSLHSKRRNKKKIRRILDDAELGEETRRKIAIEKERQERLKSWQVQFSAKSKVMSSAGSNGNLSEGASVEVLGDASTGYVVNVVREKGEEAVRIPPSISAKLKAHQVTGIRFMWENIIQSIRKVKSGDKGLGCILAHTMGLGKTFQVITFLYTAMRSIDLGLKTALIVLPVNVLHNWRQEFMKWRPSELKPLRVFMLEDVSRERRAELFAKWRAKGGVFLIGYTAFRNLSLGKNVKDRHMAREICYALQNTRADTTQALKQVKCQRRIALTGSPLQNNLMEYYCLFLMCSFQNPIENGQHTNSTLDDVKIMNQRSHILYEQLKGFVQRMDMNVVKNDLPPKTVFVIAVKLSPLQRKLYKRFLDVHGFTKDKVSNEKIIKRSFFAGYQALAQRRLNIFRCEVAGMRAQRDVKMTPIVAGMMLKERLRFERETFGMQETIWNHPGILQLTKEDKDYVRRTEDAVENFLVDDSSSDENIDYNMDIGDKPKSANDYLQGKNGAGFLPKDWWNDLLHGNNFKELDYSGKMVLLLDILTMSSGVGDKVLVFSQSIPTLDLIELYLSRLPRSGKRGKFWKKGKDWYRLDGRTESSERQKLVERFNEPTNKRVKCTLISTRAGSLGINLHAANRVVIVDGSWNPTYDLQAIYRAWRYGQTKPVFAYRLMAHGTMEEKIYKRQVTKESLAARVVDRQQVGRTISKEEMLHLFEFGDDENLDTLADLGLENGHTSDNNMTGQVGNSQTMPPQGSCSSDKIMESLLGKHYPRWISNYHEHETLLQENEEEKLSKEEQDMAWEVYQRTLEWEEVQRVPLDESAPERKPDASSMPPPAPETSLSQSKMRNRLVQRKCTNLSHLLTLRSQGTKGGCTTVCGECAQEISWEDLNRDGKTAR</sequence>
<dbReference type="Gene3D" id="3.40.50.300">
    <property type="entry name" value="P-loop containing nucleotide triphosphate hydrolases"/>
    <property type="match status" value="1"/>
</dbReference>
<dbReference type="InterPro" id="IPR025766">
    <property type="entry name" value="ADD"/>
</dbReference>
<evidence type="ECO:0000256" key="8">
    <source>
        <dbReference type="ARBA" id="ARBA00022801"/>
    </source>
</evidence>
<keyword evidence="16" id="KW-0175">Coiled coil</keyword>
<dbReference type="PANTHER" id="PTHR45797:SF1">
    <property type="entry name" value="HELICASE ARIP4"/>
    <property type="match status" value="1"/>
</dbReference>
<evidence type="ECO:0000256" key="6">
    <source>
        <dbReference type="ARBA" id="ARBA00022741"/>
    </source>
</evidence>
<evidence type="ECO:0000256" key="4">
    <source>
        <dbReference type="ARBA" id="ARBA00022454"/>
    </source>
</evidence>
<organism evidence="21 22">
    <name type="scientific">Quercus suber</name>
    <name type="common">Cork oak</name>
    <dbReference type="NCBI Taxonomy" id="58331"/>
    <lineage>
        <taxon>Eukaryota</taxon>
        <taxon>Viridiplantae</taxon>
        <taxon>Streptophyta</taxon>
        <taxon>Embryophyta</taxon>
        <taxon>Tracheophyta</taxon>
        <taxon>Spermatophyta</taxon>
        <taxon>Magnoliopsida</taxon>
        <taxon>eudicotyledons</taxon>
        <taxon>Gunneridae</taxon>
        <taxon>Pentapetalae</taxon>
        <taxon>rosids</taxon>
        <taxon>fabids</taxon>
        <taxon>Fagales</taxon>
        <taxon>Fagaceae</taxon>
        <taxon>Quercus</taxon>
    </lineage>
</organism>
<keyword evidence="6" id="KW-0547">Nucleotide-binding</keyword>
<evidence type="ECO:0000256" key="5">
    <source>
        <dbReference type="ARBA" id="ARBA00022723"/>
    </source>
</evidence>
<dbReference type="InterPro" id="IPR014001">
    <property type="entry name" value="Helicase_ATP-bd"/>
</dbReference>
<evidence type="ECO:0000256" key="12">
    <source>
        <dbReference type="ARBA" id="ARBA00022895"/>
    </source>
</evidence>
<evidence type="ECO:0000256" key="13">
    <source>
        <dbReference type="ARBA" id="ARBA00023125"/>
    </source>
</evidence>
<evidence type="ECO:0000256" key="3">
    <source>
        <dbReference type="ARBA" id="ARBA00007025"/>
    </source>
</evidence>
<keyword evidence="22" id="KW-1185">Reference proteome</keyword>
<dbReference type="Pfam" id="PF00271">
    <property type="entry name" value="Helicase_C"/>
    <property type="match status" value="1"/>
</dbReference>